<organism evidence="2 3">
    <name type="scientific">Ramlibacter pallidus</name>
    <dbReference type="NCBI Taxonomy" id="2780087"/>
    <lineage>
        <taxon>Bacteria</taxon>
        <taxon>Pseudomonadati</taxon>
        <taxon>Pseudomonadota</taxon>
        <taxon>Betaproteobacteria</taxon>
        <taxon>Burkholderiales</taxon>
        <taxon>Comamonadaceae</taxon>
        <taxon>Ramlibacter</taxon>
    </lineage>
</organism>
<evidence type="ECO:0000313" key="2">
    <source>
        <dbReference type="EMBL" id="MBE7366808.1"/>
    </source>
</evidence>
<feature type="compositionally biased region" description="Low complexity" evidence="1">
    <location>
        <begin position="9"/>
        <end position="18"/>
    </location>
</feature>
<reference evidence="2 3" key="1">
    <citation type="submission" date="2020-10" db="EMBL/GenBank/DDBJ databases">
        <title>Ramlibacter sp. HM2 16S ribosomal RNA gene Genome sequencing and assembly.</title>
        <authorList>
            <person name="Kang M."/>
        </authorList>
    </citation>
    <scope>NUCLEOTIDE SEQUENCE [LARGE SCALE GENOMIC DNA]</scope>
    <source>
        <strain evidence="2 3">HM2</strain>
    </source>
</reference>
<proteinExistence type="predicted"/>
<sequence length="74" mass="8372">MAFSDQTFRTRTGSTGRGFASMDPERQREIVTESFRGSALRAPARPTRPFQTDWMRAQPERDTGNYEGGSSRRG</sequence>
<keyword evidence="3" id="KW-1185">Reference proteome</keyword>
<name>A0ABR9S002_9BURK</name>
<dbReference type="EMBL" id="JADDIV010000001">
    <property type="protein sequence ID" value="MBE7366808.1"/>
    <property type="molecule type" value="Genomic_DNA"/>
</dbReference>
<accession>A0ABR9S002</accession>
<dbReference type="RefSeq" id="WP_193675403.1">
    <property type="nucleotide sequence ID" value="NZ_JADDIV010000001.1"/>
</dbReference>
<feature type="region of interest" description="Disordered" evidence="1">
    <location>
        <begin position="1"/>
        <end position="74"/>
    </location>
</feature>
<protein>
    <submittedName>
        <fullName evidence="2">Uncharacterized protein</fullName>
    </submittedName>
</protein>
<evidence type="ECO:0000256" key="1">
    <source>
        <dbReference type="SAM" id="MobiDB-lite"/>
    </source>
</evidence>
<gene>
    <name evidence="2" type="ORF">IM787_04450</name>
</gene>
<evidence type="ECO:0000313" key="3">
    <source>
        <dbReference type="Proteomes" id="UP000806285"/>
    </source>
</evidence>
<dbReference type="InterPro" id="IPR019626">
    <property type="entry name" value="Stress-induced_KGG_rpt"/>
</dbReference>
<dbReference type="Pfam" id="PF10685">
    <property type="entry name" value="KGG"/>
    <property type="match status" value="1"/>
</dbReference>
<comment type="caution">
    <text evidence="2">The sequence shown here is derived from an EMBL/GenBank/DDBJ whole genome shotgun (WGS) entry which is preliminary data.</text>
</comment>
<dbReference type="Proteomes" id="UP000806285">
    <property type="component" value="Unassembled WGS sequence"/>
</dbReference>